<comment type="caution">
    <text evidence="2">The sequence shown here is derived from an EMBL/GenBank/DDBJ whole genome shotgun (WGS) entry which is preliminary data.</text>
</comment>
<dbReference type="AlphaFoldDB" id="A0A4V2RNZ4"/>
<dbReference type="Proteomes" id="UP000294830">
    <property type="component" value="Unassembled WGS sequence"/>
</dbReference>
<name>A0A4V2RNZ4_9BACT</name>
<protein>
    <submittedName>
        <fullName evidence="2">Uncharacterized protein DUF4199</fullName>
    </submittedName>
</protein>
<evidence type="ECO:0000256" key="1">
    <source>
        <dbReference type="SAM" id="Phobius"/>
    </source>
</evidence>
<dbReference type="EMBL" id="SLWB01000010">
    <property type="protein sequence ID" value="TCN65620.1"/>
    <property type="molecule type" value="Genomic_DNA"/>
</dbReference>
<evidence type="ECO:0000313" key="3">
    <source>
        <dbReference type="Proteomes" id="UP000294830"/>
    </source>
</evidence>
<dbReference type="OrthoDB" id="979246at2"/>
<keyword evidence="1" id="KW-1133">Transmembrane helix</keyword>
<proteinExistence type="predicted"/>
<organism evidence="2 3">
    <name type="scientific">Acetobacteroides hydrogenigenes</name>
    <dbReference type="NCBI Taxonomy" id="979970"/>
    <lineage>
        <taxon>Bacteria</taxon>
        <taxon>Pseudomonadati</taxon>
        <taxon>Bacteroidota</taxon>
        <taxon>Bacteroidia</taxon>
        <taxon>Bacteroidales</taxon>
        <taxon>Rikenellaceae</taxon>
        <taxon>Acetobacteroides</taxon>
    </lineage>
</organism>
<keyword evidence="1" id="KW-0812">Transmembrane</keyword>
<keyword evidence="1" id="KW-0472">Membrane</keyword>
<dbReference type="InterPro" id="IPR025250">
    <property type="entry name" value="DUF4199"/>
</dbReference>
<reference evidence="2 3" key="1">
    <citation type="submission" date="2019-03" db="EMBL/GenBank/DDBJ databases">
        <title>Genomic Encyclopedia of Archaeal and Bacterial Type Strains, Phase II (KMG-II): from individual species to whole genera.</title>
        <authorList>
            <person name="Goeker M."/>
        </authorList>
    </citation>
    <scope>NUCLEOTIDE SEQUENCE [LARGE SCALE GENOMIC DNA]</scope>
    <source>
        <strain evidence="2 3">RL-C</strain>
    </source>
</reference>
<sequence>MEEEVKVSTSEMLKSASMNGVYVSLVPIVIAVLIFVMNPSFIMMGVLGILSFILTYILVVVLSIKYRKEKLDNRMKYADALVYTLVVGLVASIISSVFSAFYQYVIDPSYIDNMAVRMQNFMEAQNVPQAQVDEAIDEIMKAKEVGAFLVSQLKSILIFNLLIILFAPLFVKKSAPVF</sequence>
<gene>
    <name evidence="2" type="ORF">CLV25_1109</name>
</gene>
<feature type="transmembrane region" description="Helical" evidence="1">
    <location>
        <begin position="82"/>
        <end position="105"/>
    </location>
</feature>
<evidence type="ECO:0000313" key="2">
    <source>
        <dbReference type="EMBL" id="TCN65620.1"/>
    </source>
</evidence>
<feature type="transmembrane region" description="Helical" evidence="1">
    <location>
        <begin position="153"/>
        <end position="171"/>
    </location>
</feature>
<accession>A0A4V2RNZ4</accession>
<dbReference type="Pfam" id="PF13858">
    <property type="entry name" value="DUF4199"/>
    <property type="match status" value="1"/>
</dbReference>
<dbReference type="RefSeq" id="WP_131839611.1">
    <property type="nucleotide sequence ID" value="NZ_SLWB01000010.1"/>
</dbReference>
<keyword evidence="3" id="KW-1185">Reference proteome</keyword>
<feature type="transmembrane region" description="Helical" evidence="1">
    <location>
        <begin position="20"/>
        <end position="36"/>
    </location>
</feature>
<feature type="transmembrane region" description="Helical" evidence="1">
    <location>
        <begin position="42"/>
        <end position="62"/>
    </location>
</feature>